<evidence type="ECO:0000313" key="11">
    <source>
        <dbReference type="Proteomes" id="UP000198287"/>
    </source>
</evidence>
<evidence type="ECO:0000256" key="6">
    <source>
        <dbReference type="ARBA" id="ARBA00023180"/>
    </source>
</evidence>
<keyword evidence="11" id="KW-1185">Reference proteome</keyword>
<accession>A0A226DGX2</accession>
<dbReference type="Proteomes" id="UP000198287">
    <property type="component" value="Unassembled WGS sequence"/>
</dbReference>
<evidence type="ECO:0000313" key="10">
    <source>
        <dbReference type="EMBL" id="OXA44473.1"/>
    </source>
</evidence>
<dbReference type="InterPro" id="IPR000073">
    <property type="entry name" value="AB_hydrolase_1"/>
</dbReference>
<dbReference type="AlphaFoldDB" id="A0A226DGX2"/>
<organism evidence="10 11">
    <name type="scientific">Folsomia candida</name>
    <name type="common">Springtail</name>
    <dbReference type="NCBI Taxonomy" id="158441"/>
    <lineage>
        <taxon>Eukaryota</taxon>
        <taxon>Metazoa</taxon>
        <taxon>Ecdysozoa</taxon>
        <taxon>Arthropoda</taxon>
        <taxon>Hexapoda</taxon>
        <taxon>Collembola</taxon>
        <taxon>Entomobryomorpha</taxon>
        <taxon>Isotomoidea</taxon>
        <taxon>Isotomidae</taxon>
        <taxon>Proisotominae</taxon>
        <taxon>Folsomia</taxon>
    </lineage>
</organism>
<dbReference type="InterPro" id="IPR029058">
    <property type="entry name" value="AB_hydrolase_fold"/>
</dbReference>
<dbReference type="InterPro" id="IPR025483">
    <property type="entry name" value="Lipase_euk"/>
</dbReference>
<keyword evidence="6" id="KW-0325">Glycoprotein</keyword>
<evidence type="ECO:0000256" key="5">
    <source>
        <dbReference type="ARBA" id="ARBA00023098"/>
    </source>
</evidence>
<feature type="chain" id="PRO_5012646521" evidence="8">
    <location>
        <begin position="21"/>
        <end position="443"/>
    </location>
</feature>
<evidence type="ECO:0000256" key="7">
    <source>
        <dbReference type="PIRSR" id="PIRSR000862-1"/>
    </source>
</evidence>
<keyword evidence="3" id="KW-0378">Hydrolase</keyword>
<sequence length="443" mass="50803">MRPTLLPLQVLLSIFAPTLRQRFEENAIWEKEYPEISRAISPNDRRECHQQFKDLKDPQLHWDLIGLTIDQRLIRLGYPVERINVTTEDGYILGLYRIPFSPKSPIVEGIVKKAVILYHGLMANGLSFLLQDGSRNLAMLLADSGFDVYIANARGNSYSEGHVNPDMTLDNWEYWDFSFHEVGIFDLPAIIETVTDITKQESMYYVGHSMGSTTLAVLLSERPEYNRRIATAFLLAPAIFLGHSWLYAQPFIKSVNYYQYTFNNFFAGRLEGEILPELLVGSVPATRCSIEEYACGICSNLFFRQFGYDGPQINYTKIGQFLEVYPVTSSSKAMLHFFQLIKTNKFCQYDDGFNEPRYSQRSPSCYNLENIFSPLLIFWGSNDSTVKPQDVAKTVSHIPKTALKENIKVDSKYFIHMDFVFAKDADILVYKRIVDVMLNATYG</sequence>
<dbReference type="GO" id="GO:0016042">
    <property type="term" value="P:lipid catabolic process"/>
    <property type="evidence" value="ECO:0007669"/>
    <property type="project" value="UniProtKB-KW"/>
</dbReference>
<name>A0A226DGX2_FOLCA</name>
<keyword evidence="2 8" id="KW-0732">Signal</keyword>
<dbReference type="EMBL" id="LNIX01000019">
    <property type="protein sequence ID" value="OXA44473.1"/>
    <property type="molecule type" value="Genomic_DNA"/>
</dbReference>
<evidence type="ECO:0000259" key="9">
    <source>
        <dbReference type="Pfam" id="PF00561"/>
    </source>
</evidence>
<dbReference type="FunFam" id="3.40.50.1820:FF:000057">
    <property type="entry name" value="Lipase"/>
    <property type="match status" value="1"/>
</dbReference>
<evidence type="ECO:0000256" key="3">
    <source>
        <dbReference type="ARBA" id="ARBA00022801"/>
    </source>
</evidence>
<evidence type="ECO:0000256" key="4">
    <source>
        <dbReference type="ARBA" id="ARBA00022963"/>
    </source>
</evidence>
<dbReference type="Pfam" id="PF00561">
    <property type="entry name" value="Abhydrolase_1"/>
    <property type="match status" value="1"/>
</dbReference>
<dbReference type="Gene3D" id="3.40.50.1820">
    <property type="entry name" value="alpha/beta hydrolase"/>
    <property type="match status" value="1"/>
</dbReference>
<keyword evidence="4" id="KW-0442">Lipid degradation</keyword>
<comment type="caution">
    <text evidence="10">The sequence shown here is derived from an EMBL/GenBank/DDBJ whole genome shotgun (WGS) entry which is preliminary data.</text>
</comment>
<feature type="active site" description="Charge relay system" evidence="7">
    <location>
        <position position="416"/>
    </location>
</feature>
<dbReference type="GO" id="GO:0016788">
    <property type="term" value="F:hydrolase activity, acting on ester bonds"/>
    <property type="evidence" value="ECO:0007669"/>
    <property type="project" value="InterPro"/>
</dbReference>
<feature type="active site" description="Charge relay system" evidence="7">
    <location>
        <position position="383"/>
    </location>
</feature>
<dbReference type="OrthoDB" id="6478351at2759"/>
<dbReference type="PANTHER" id="PTHR11005">
    <property type="entry name" value="LYSOSOMAL ACID LIPASE-RELATED"/>
    <property type="match status" value="1"/>
</dbReference>
<reference evidence="10 11" key="1">
    <citation type="submission" date="2015-12" db="EMBL/GenBank/DDBJ databases">
        <title>The genome of Folsomia candida.</title>
        <authorList>
            <person name="Faddeeva A."/>
            <person name="Derks M.F."/>
            <person name="Anvar Y."/>
            <person name="Smit S."/>
            <person name="Van Straalen N."/>
            <person name="Roelofs D."/>
        </authorList>
    </citation>
    <scope>NUCLEOTIDE SEQUENCE [LARGE SCALE GENOMIC DNA]</scope>
    <source>
        <strain evidence="10 11">VU population</strain>
        <tissue evidence="10">Whole body</tissue>
    </source>
</reference>
<keyword evidence="5" id="KW-0443">Lipid metabolism</keyword>
<comment type="similarity">
    <text evidence="1">Belongs to the AB hydrolase superfamily. Lipase family.</text>
</comment>
<feature type="domain" description="AB hydrolase-1" evidence="9">
    <location>
        <begin position="114"/>
        <end position="403"/>
    </location>
</feature>
<protein>
    <submittedName>
        <fullName evidence="10">Lipase 3</fullName>
    </submittedName>
</protein>
<evidence type="ECO:0000256" key="8">
    <source>
        <dbReference type="SAM" id="SignalP"/>
    </source>
</evidence>
<evidence type="ECO:0000256" key="2">
    <source>
        <dbReference type="ARBA" id="ARBA00022729"/>
    </source>
</evidence>
<dbReference type="OMA" id="NDRRECH"/>
<dbReference type="PIRSF" id="PIRSF000862">
    <property type="entry name" value="Steryl_ester_lip"/>
    <property type="match status" value="1"/>
</dbReference>
<evidence type="ECO:0000256" key="1">
    <source>
        <dbReference type="ARBA" id="ARBA00010701"/>
    </source>
</evidence>
<dbReference type="SUPFAM" id="SSF53474">
    <property type="entry name" value="alpha/beta-Hydrolases"/>
    <property type="match status" value="1"/>
</dbReference>
<proteinExistence type="inferred from homology"/>
<feature type="active site" description="Nucleophile" evidence="7">
    <location>
        <position position="209"/>
    </location>
</feature>
<gene>
    <name evidence="10" type="ORF">Fcan01_20790</name>
</gene>
<feature type="signal peptide" evidence="8">
    <location>
        <begin position="1"/>
        <end position="20"/>
    </location>
</feature>